<evidence type="ECO:0000256" key="2">
    <source>
        <dbReference type="ARBA" id="ARBA00011829"/>
    </source>
</evidence>
<dbReference type="Pfam" id="PF00700">
    <property type="entry name" value="Flagellin_C"/>
    <property type="match status" value="1"/>
</dbReference>
<dbReference type="GO" id="GO:0005198">
    <property type="term" value="F:structural molecule activity"/>
    <property type="evidence" value="ECO:0007669"/>
    <property type="project" value="UniProtKB-UniRule"/>
</dbReference>
<organism evidence="7 8">
    <name type="scientific">Asticcacaulis excentricus</name>
    <dbReference type="NCBI Taxonomy" id="78587"/>
    <lineage>
        <taxon>Bacteria</taxon>
        <taxon>Pseudomonadati</taxon>
        <taxon>Pseudomonadota</taxon>
        <taxon>Alphaproteobacteria</taxon>
        <taxon>Caulobacterales</taxon>
        <taxon>Caulobacteraceae</taxon>
        <taxon>Asticcacaulis</taxon>
    </lineage>
</organism>
<evidence type="ECO:0000259" key="6">
    <source>
        <dbReference type="Pfam" id="PF00700"/>
    </source>
</evidence>
<sequence length="275" mass="28814">MNSINTNVGAMQALQMLNATSKELNATQARISSGLKIASAKDDASGWVMAQGQRAQIRALDAVKESLSRNGSVVDVAMTAGESISDLLMELKEKALAASDPSLNTTARRALNDDFVAIRNQIAQSIRNATFNGVNLLNGSRTSIAALANADGSDTLTVMAQNLSLGGSILTLSSGAGFASAMSAQGLIATLDSSISNISVAMARLGASSRALDRHTTFIGKLQDTLEVNVGRLVDADMAKESSKLQALQLKQQLAIQTLSVANRSQSFLLQLFGR</sequence>
<dbReference type="Proteomes" id="UP000278756">
    <property type="component" value="Chromosome 1"/>
</dbReference>
<dbReference type="EMBL" id="AP018827">
    <property type="protein sequence ID" value="BBF80089.1"/>
    <property type="molecule type" value="Genomic_DNA"/>
</dbReference>
<keyword evidence="7" id="KW-0969">Cilium</keyword>
<comment type="subcellular location">
    <subcellularLocation>
        <location evidence="4">Secreted</location>
    </subcellularLocation>
    <subcellularLocation>
        <location evidence="4">Bacterial flagellum</location>
    </subcellularLocation>
</comment>
<comment type="function">
    <text evidence="4">Flagellin is the subunit protein which polymerizes to form the filaments of bacterial flagella.</text>
</comment>
<keyword evidence="3 4" id="KW-0975">Bacterial flagellum</keyword>
<dbReference type="OrthoDB" id="7328309at2"/>
<dbReference type="Pfam" id="PF00669">
    <property type="entry name" value="Flagellin_N"/>
    <property type="match status" value="1"/>
</dbReference>
<reference evidence="8" key="2">
    <citation type="journal article" date="2017" name="Plant Physiol. Biochem.">
        <title>Differential oxidative and antioxidative response of duckweed Lemna minor toward plant growth promoting/inhibiting bacteria.</title>
        <authorList>
            <person name="Ishizawa H."/>
            <person name="Kuroda M."/>
            <person name="Morikawa M."/>
            <person name="Ike M."/>
        </authorList>
    </citation>
    <scope>NUCLEOTIDE SEQUENCE [LARGE SCALE GENOMIC DNA]</scope>
    <source>
        <strain evidence="8">M6</strain>
    </source>
</reference>
<comment type="subunit">
    <text evidence="2">In C.crescentus, the flagellar filament is composed of multiple flagellins of 29 kDa; 27 kDa and 25 kDa.</text>
</comment>
<dbReference type="Gene3D" id="1.20.1330.10">
    <property type="entry name" value="f41 fragment of flagellin, N-terminal domain"/>
    <property type="match status" value="1"/>
</dbReference>
<dbReference type="PANTHER" id="PTHR42792">
    <property type="entry name" value="FLAGELLIN"/>
    <property type="match status" value="1"/>
</dbReference>
<evidence type="ECO:0000313" key="7">
    <source>
        <dbReference type="EMBL" id="BBF80089.1"/>
    </source>
</evidence>
<accession>A0A3G9G769</accession>
<reference evidence="8" key="1">
    <citation type="journal article" date="2017" name="Biotechnol. Biofuels">
        <title>Evaluation of environmental bacterial communities as a factor affecting the growth of duckweed Lemna minor.</title>
        <authorList>
            <person name="Ishizawa H."/>
            <person name="Kuroda M."/>
            <person name="Morikawa M."/>
            <person name="Ike M."/>
        </authorList>
    </citation>
    <scope>NUCLEOTIDE SEQUENCE [LARGE SCALE GENOMIC DNA]</scope>
    <source>
        <strain evidence="8">M6</strain>
    </source>
</reference>
<feature type="domain" description="Flagellin C-terminal" evidence="6">
    <location>
        <begin position="189"/>
        <end position="273"/>
    </location>
</feature>
<feature type="domain" description="Flagellin N-terminal" evidence="5">
    <location>
        <begin position="4"/>
        <end position="142"/>
    </location>
</feature>
<evidence type="ECO:0000259" key="5">
    <source>
        <dbReference type="Pfam" id="PF00669"/>
    </source>
</evidence>
<keyword evidence="7" id="KW-0282">Flagellum</keyword>
<dbReference type="InterPro" id="IPR046358">
    <property type="entry name" value="Flagellin_C"/>
</dbReference>
<dbReference type="GO" id="GO:0009288">
    <property type="term" value="C:bacterial-type flagellum"/>
    <property type="evidence" value="ECO:0007669"/>
    <property type="project" value="UniProtKB-SubCell"/>
</dbReference>
<dbReference type="RefSeq" id="WP_126420325.1">
    <property type="nucleotide sequence ID" value="NZ_AP018827.1"/>
</dbReference>
<evidence type="ECO:0000256" key="4">
    <source>
        <dbReference type="RuleBase" id="RU362073"/>
    </source>
</evidence>
<protein>
    <recommendedName>
        <fullName evidence="4">Flagellin</fullName>
    </recommendedName>
</protein>
<evidence type="ECO:0000256" key="1">
    <source>
        <dbReference type="ARBA" id="ARBA00005709"/>
    </source>
</evidence>
<comment type="similarity">
    <text evidence="1 4">Belongs to the bacterial flagellin family.</text>
</comment>
<dbReference type="SUPFAM" id="SSF64518">
    <property type="entry name" value="Phase 1 flagellin"/>
    <property type="match status" value="1"/>
</dbReference>
<dbReference type="InterPro" id="IPR001029">
    <property type="entry name" value="Flagellin_N"/>
</dbReference>
<dbReference type="GO" id="GO:0005576">
    <property type="term" value="C:extracellular region"/>
    <property type="evidence" value="ECO:0007669"/>
    <property type="project" value="UniProtKB-SubCell"/>
</dbReference>
<dbReference type="InterPro" id="IPR001492">
    <property type="entry name" value="Flagellin"/>
</dbReference>
<proteinExistence type="inferred from homology"/>
<keyword evidence="4" id="KW-0964">Secreted</keyword>
<keyword evidence="7" id="KW-0966">Cell projection</keyword>
<name>A0A3G9G769_9CAUL</name>
<dbReference type="PANTHER" id="PTHR42792:SF2">
    <property type="entry name" value="FLAGELLIN"/>
    <property type="match status" value="1"/>
</dbReference>
<evidence type="ECO:0000256" key="3">
    <source>
        <dbReference type="ARBA" id="ARBA00023143"/>
    </source>
</evidence>
<evidence type="ECO:0000313" key="8">
    <source>
        <dbReference type="Proteomes" id="UP000278756"/>
    </source>
</evidence>
<gene>
    <name evidence="7" type="ORF">EM6_0667</name>
</gene>
<dbReference type="AlphaFoldDB" id="A0A3G9G769"/>